<evidence type="ECO:0000313" key="5">
    <source>
        <dbReference type="EMBL" id="KAK3254784.1"/>
    </source>
</evidence>
<protein>
    <recommendedName>
        <fullName evidence="7">SAP domain-containing protein</fullName>
    </recommendedName>
</protein>
<dbReference type="AlphaFoldDB" id="A0AAE0F831"/>
<evidence type="ECO:0000259" key="4">
    <source>
        <dbReference type="PROSITE" id="PS50800"/>
    </source>
</evidence>
<organism evidence="5 6">
    <name type="scientific">Cymbomonas tetramitiformis</name>
    <dbReference type="NCBI Taxonomy" id="36881"/>
    <lineage>
        <taxon>Eukaryota</taxon>
        <taxon>Viridiplantae</taxon>
        <taxon>Chlorophyta</taxon>
        <taxon>Pyramimonadophyceae</taxon>
        <taxon>Pyramimonadales</taxon>
        <taxon>Pyramimonadaceae</taxon>
        <taxon>Cymbomonas</taxon>
    </lineage>
</organism>
<dbReference type="EMBL" id="LGRX02023198">
    <property type="protein sequence ID" value="KAK3254784.1"/>
    <property type="molecule type" value="Genomic_DNA"/>
</dbReference>
<evidence type="ECO:0000313" key="6">
    <source>
        <dbReference type="Proteomes" id="UP001190700"/>
    </source>
</evidence>
<feature type="domain" description="C2H2-type" evidence="3">
    <location>
        <begin position="25"/>
        <end position="53"/>
    </location>
</feature>
<proteinExistence type="predicted"/>
<keyword evidence="1" id="KW-0862">Zinc</keyword>
<dbReference type="GO" id="GO:0008270">
    <property type="term" value="F:zinc ion binding"/>
    <property type="evidence" value="ECO:0007669"/>
    <property type="project" value="UniProtKB-KW"/>
</dbReference>
<gene>
    <name evidence="5" type="ORF">CYMTET_36014</name>
</gene>
<dbReference type="PROSITE" id="PS50800">
    <property type="entry name" value="SAP"/>
    <property type="match status" value="1"/>
</dbReference>
<evidence type="ECO:0008006" key="7">
    <source>
        <dbReference type="Google" id="ProtNLM"/>
    </source>
</evidence>
<sequence>MHSTLFNFFTSKQGGPLSIELGKKHSCRHCSKAYDSVDALRKHEKLKHPRASSHKKSTSNVESVVDEYEGSLVDDLIDELVKETEMVASESSTWHKAVATAGFITAEACITAFNGVVVEGRLEPGRYALSDLRMAMWEGEVGDMLHYPVRPLIVTDTDITVEYLPEHWSVEQLQNKTPNWGGRHDDVSYVLFRPQTADLVDAEMDDADEDDPCDMTDYPDILMVADDGISESSEDEDGEGDLPKVVDLINDDDELTDEEDGDAEMPSILDPVDQTASVPSHLRPAILWHDRLGSQVDEKYRRQLRVLSNTTAEYGEADCTDLVQVVDDSRVENQLKTYVKEERNTFLESSDTAFDEWEFASASHKRIMYTHWCGDAYEKLITEKNHNINQAYIDKGMTLAADGSEDHLLKLKGLEDMEFPKERPAAPPPRLSKKERREAAIAQAIEANTSFSSHVMEAEKFRCPRCLPEDDLPPEKRPPSALISDIAKLDSLSASQLVEQCKLRGVGKSGNKSLLKDRLMKAIQKGKVIKPSVPPSTPVVSATPSAAAGVPTVAEVSTSKKTKKPVATLEETPWVDLSRSQASNARWTRPAYTGSESGRPSAKADRLLDPRKSSPIDYFDAFIPPTERYVKWKTHSNVYATTKGASTDSYPDFKPFSAADMDTIIGLHVRNGLSPVPDMKYNFTKLASSFVFGDSRVINVVTGGFRRFKEFKAFFHIQDPRVPQPEGKVFWKVEPLFEALRASVLF</sequence>
<dbReference type="Proteomes" id="UP001190700">
    <property type="component" value="Unassembled WGS sequence"/>
</dbReference>
<dbReference type="SMART" id="SM00513">
    <property type="entry name" value="SAP"/>
    <property type="match status" value="1"/>
</dbReference>
<dbReference type="InterPro" id="IPR013087">
    <property type="entry name" value="Znf_C2H2_type"/>
</dbReference>
<dbReference type="PROSITE" id="PS00028">
    <property type="entry name" value="ZINC_FINGER_C2H2_1"/>
    <property type="match status" value="1"/>
</dbReference>
<feature type="region of interest" description="Disordered" evidence="2">
    <location>
        <begin position="416"/>
        <end position="435"/>
    </location>
</feature>
<evidence type="ECO:0000256" key="1">
    <source>
        <dbReference type="PROSITE-ProRule" id="PRU00042"/>
    </source>
</evidence>
<keyword evidence="1" id="KW-0479">Metal-binding</keyword>
<dbReference type="PROSITE" id="PS50157">
    <property type="entry name" value="ZINC_FINGER_C2H2_2"/>
    <property type="match status" value="1"/>
</dbReference>
<accession>A0AAE0F831</accession>
<evidence type="ECO:0000256" key="2">
    <source>
        <dbReference type="SAM" id="MobiDB-lite"/>
    </source>
</evidence>
<reference evidence="5 6" key="1">
    <citation type="journal article" date="2015" name="Genome Biol. Evol.">
        <title>Comparative Genomics of a Bacterivorous Green Alga Reveals Evolutionary Causalities and Consequences of Phago-Mixotrophic Mode of Nutrition.</title>
        <authorList>
            <person name="Burns J.A."/>
            <person name="Paasch A."/>
            <person name="Narechania A."/>
            <person name="Kim E."/>
        </authorList>
    </citation>
    <scope>NUCLEOTIDE SEQUENCE [LARGE SCALE GENOMIC DNA]</scope>
    <source>
        <strain evidence="5 6">PLY_AMNH</strain>
    </source>
</reference>
<feature type="domain" description="SAP" evidence="4">
    <location>
        <begin position="489"/>
        <end position="523"/>
    </location>
</feature>
<evidence type="ECO:0000259" key="3">
    <source>
        <dbReference type="PROSITE" id="PS50157"/>
    </source>
</evidence>
<feature type="region of interest" description="Disordered" evidence="2">
    <location>
        <begin position="585"/>
        <end position="607"/>
    </location>
</feature>
<dbReference type="InterPro" id="IPR003034">
    <property type="entry name" value="SAP_dom"/>
</dbReference>
<keyword evidence="6" id="KW-1185">Reference proteome</keyword>
<keyword evidence="1" id="KW-0863">Zinc-finger</keyword>
<comment type="caution">
    <text evidence="5">The sequence shown here is derived from an EMBL/GenBank/DDBJ whole genome shotgun (WGS) entry which is preliminary data.</text>
</comment>
<name>A0AAE0F831_9CHLO</name>